<gene>
    <name evidence="2" type="ORF">PV09_08144</name>
</gene>
<evidence type="ECO:0000256" key="1">
    <source>
        <dbReference type="SAM" id="MobiDB-lite"/>
    </source>
</evidence>
<proteinExistence type="predicted"/>
<dbReference type="InterPro" id="IPR040347">
    <property type="entry name" value="YBP1/2"/>
</dbReference>
<dbReference type="GO" id="GO:0005737">
    <property type="term" value="C:cytoplasm"/>
    <property type="evidence" value="ECO:0007669"/>
    <property type="project" value="TreeGrafter"/>
</dbReference>
<dbReference type="InParanoid" id="A0A0D2A0R1"/>
<dbReference type="InterPro" id="IPR013877">
    <property type="entry name" value="YAP-bd/ALF4/Glomulin"/>
</dbReference>
<feature type="region of interest" description="Disordered" evidence="1">
    <location>
        <begin position="335"/>
        <end position="357"/>
    </location>
</feature>
<dbReference type="VEuPathDB" id="FungiDB:PV09_08144"/>
<name>A0A0D2A0R1_9PEZI</name>
<organism evidence="2 3">
    <name type="scientific">Verruconis gallopava</name>
    <dbReference type="NCBI Taxonomy" id="253628"/>
    <lineage>
        <taxon>Eukaryota</taxon>
        <taxon>Fungi</taxon>
        <taxon>Dikarya</taxon>
        <taxon>Ascomycota</taxon>
        <taxon>Pezizomycotina</taxon>
        <taxon>Dothideomycetes</taxon>
        <taxon>Pleosporomycetidae</taxon>
        <taxon>Venturiales</taxon>
        <taxon>Sympoventuriaceae</taxon>
        <taxon>Verruconis</taxon>
    </lineage>
</organism>
<dbReference type="STRING" id="253628.A0A0D2A0R1"/>
<dbReference type="RefSeq" id="XP_016210122.1">
    <property type="nucleotide sequence ID" value="XM_016362002.1"/>
</dbReference>
<feature type="region of interest" description="Disordered" evidence="1">
    <location>
        <begin position="103"/>
        <end position="133"/>
    </location>
</feature>
<evidence type="ECO:0008006" key="4">
    <source>
        <dbReference type="Google" id="ProtNLM"/>
    </source>
</evidence>
<accession>A0A0D2A0R1</accession>
<protein>
    <recommendedName>
        <fullName evidence="4">DUF1760-domain-containing protein</fullName>
    </recommendedName>
</protein>
<dbReference type="HOGENOM" id="CLU_011932_0_0_1"/>
<evidence type="ECO:0000313" key="2">
    <source>
        <dbReference type="EMBL" id="KIW00253.1"/>
    </source>
</evidence>
<dbReference type="Proteomes" id="UP000053259">
    <property type="component" value="Unassembled WGS sequence"/>
</dbReference>
<reference evidence="2 3" key="1">
    <citation type="submission" date="2015-01" db="EMBL/GenBank/DDBJ databases">
        <title>The Genome Sequence of Ochroconis gallopava CBS43764.</title>
        <authorList>
            <consortium name="The Broad Institute Genomics Platform"/>
            <person name="Cuomo C."/>
            <person name="de Hoog S."/>
            <person name="Gorbushina A."/>
            <person name="Stielow B."/>
            <person name="Teixiera M."/>
            <person name="Abouelleil A."/>
            <person name="Chapman S.B."/>
            <person name="Priest M."/>
            <person name="Young S.K."/>
            <person name="Wortman J."/>
            <person name="Nusbaum C."/>
            <person name="Birren B."/>
        </authorList>
    </citation>
    <scope>NUCLEOTIDE SEQUENCE [LARGE SCALE GENOMIC DNA]</scope>
    <source>
        <strain evidence="2 3">CBS 43764</strain>
    </source>
</reference>
<keyword evidence="3" id="KW-1185">Reference proteome</keyword>
<dbReference type="GeneID" id="27316117"/>
<feature type="compositionally biased region" description="Polar residues" evidence="1">
    <location>
        <begin position="103"/>
        <end position="115"/>
    </location>
</feature>
<dbReference type="OrthoDB" id="5396786at2759"/>
<dbReference type="PANTHER" id="PTHR28020:SF1">
    <property type="entry name" value="YAP1-BINDING PROTEIN 1-RELATED"/>
    <property type="match status" value="1"/>
</dbReference>
<dbReference type="AlphaFoldDB" id="A0A0D2A0R1"/>
<dbReference type="PANTHER" id="PTHR28020">
    <property type="entry name" value="YAP1-BINDING PROTEIN 1-RELATED"/>
    <property type="match status" value="1"/>
</dbReference>
<dbReference type="GO" id="GO:0034599">
    <property type="term" value="P:cellular response to oxidative stress"/>
    <property type="evidence" value="ECO:0007669"/>
    <property type="project" value="InterPro"/>
</dbReference>
<dbReference type="EMBL" id="KN847565">
    <property type="protein sequence ID" value="KIW00253.1"/>
    <property type="molecule type" value="Genomic_DNA"/>
</dbReference>
<sequence>MDHEQNPWLALKPPAADSITYLTFVENNLTLDTLPQLHEVLQDIELNQAIGWDLVQLLLPMVPASEACLLDIAKLGNPREVVLKVSESIRTLSFDDIDKASETSSIGDDANTGQEDSPAVAASSHEATTTGRSEAELPLPVLQFRVLLSMLSILHPRIKTKYPSRFLSSTLQAILATYMEASAYHDEMTEDVIKLLKAFTGAKRPVLPPRKSSSKVLLQDLANSAPDPEGTTEEASAGEGELSGKLLQSFLTHILEEYMISMPAMDDVPGMAWSVRYQEKIDPSHVVPHKQTATEKVSKSERFQSRLSTVGSIVALARDLGLESGTLLQTILDAAPELRGDERNEDDPPSSPEEIPLSKTGSLFLLAARKASEALYAQPIATPSLLIFPHHASIVKNFLGVTNKAATGLEPEALIDAVLFLGLQSLHSNAMGEPVSDDEFLEYLQSISLLSSNSPSPVLRYQAHFICTSVLRSHPHDLVRLSFIRDTLENCPYQNLKASAVGWIKGETIEANPPEAPSVADSAEAPSIFATPVALSTLSPFLFPDLTERFATPSVVESYTQFLADLSFHLAVLNFYYLLLKARHLHDALNIRALNKQADVKDSYIAPLKEAAQRFRFGLREGGELCEGEVNTEAIMELGLLEDAIQRVEESIVTLG</sequence>
<dbReference type="Pfam" id="PF08568">
    <property type="entry name" value="Kinetochor_Ybp2"/>
    <property type="match status" value="1"/>
</dbReference>
<evidence type="ECO:0000313" key="3">
    <source>
        <dbReference type="Proteomes" id="UP000053259"/>
    </source>
</evidence>